<dbReference type="InterPro" id="IPR025337">
    <property type="entry name" value="Questin_oxidase-like"/>
</dbReference>
<comment type="caution">
    <text evidence="2">The sequence shown here is derived from an EMBL/GenBank/DDBJ whole genome shotgun (WGS) entry which is preliminary data.</text>
</comment>
<evidence type="ECO:0000313" key="2">
    <source>
        <dbReference type="EMBL" id="KAH1908778.1"/>
    </source>
</evidence>
<name>A0A229XQT1_ASPFM</name>
<protein>
    <submittedName>
        <fullName evidence="2">Uncharacterized protein</fullName>
    </submittedName>
</protein>
<dbReference type="Pfam" id="PF14027">
    <property type="entry name" value="Questin_oxidase"/>
    <property type="match status" value="1"/>
</dbReference>
<accession>A0A229XQT1</accession>
<dbReference type="AlphaFoldDB" id="A0A229XQT1"/>
<dbReference type="GO" id="GO:0016491">
    <property type="term" value="F:oxidoreductase activity"/>
    <property type="evidence" value="ECO:0007669"/>
    <property type="project" value="UniProtKB-KW"/>
</dbReference>
<evidence type="ECO:0000256" key="1">
    <source>
        <dbReference type="ARBA" id="ARBA00023002"/>
    </source>
</evidence>
<organism evidence="2 3">
    <name type="scientific">Aspergillus fumigatus</name>
    <name type="common">Neosartorya fumigata</name>
    <dbReference type="NCBI Taxonomy" id="746128"/>
    <lineage>
        <taxon>Eukaryota</taxon>
        <taxon>Fungi</taxon>
        <taxon>Dikarya</taxon>
        <taxon>Ascomycota</taxon>
        <taxon>Pezizomycotina</taxon>
        <taxon>Eurotiomycetes</taxon>
        <taxon>Eurotiomycetidae</taxon>
        <taxon>Eurotiales</taxon>
        <taxon>Aspergillaceae</taxon>
        <taxon>Aspergillus</taxon>
        <taxon>Aspergillus subgen. Fumigati</taxon>
    </lineage>
</organism>
<evidence type="ECO:0000313" key="3">
    <source>
        <dbReference type="Proteomes" id="UP000813423"/>
    </source>
</evidence>
<dbReference type="Proteomes" id="UP000813423">
    <property type="component" value="Unassembled WGS sequence"/>
</dbReference>
<dbReference type="Pfam" id="PF09814">
    <property type="entry name" value="HECT_2"/>
    <property type="match status" value="1"/>
</dbReference>
<sequence length="834" mass="93995">MLSFSLPSFSFLPSWKRQTVFDIPPVRVHDVDTAHEKPARALKHLLKLNHANHAILYNERKFHNHAPHILSSAFLQGADADDLNRVYEAESKTLEPWIDSPGEISTYDWRDFLGRREYQRAFVDFFEDELVRHGYDWKKVVADYLFSGKEPLFSSLVADLGHPLIHLGYAFEMSSREVAMEALGLVATCYSDIHKYIDDSSYSRADSSYHSSSLFEILAKVRADKRFKGVFATPGDHNLETLFRHHEAALLDHWNAWKIEDPVPQFRESQQLAAAVLTATQADPTEKYDFFLVHILTTSHAVRILLPLIPARFQVPLVRQWWLMTLAVYIAQLRPEIDLGRIRNYDPQGRDWKWTAKQAVKSKHSTDAHYVKALRAMREAAATWGDSDGLYLKAAVKFAEEFDGWGGFVSPEKSETDVDASLYLHAELLPNIRHITFYISIPANLGSQNIQPLITLSESRRSVSVSLPAPFDHVADTIKLPARVNEASRRVLATSRQGDAATADNDSGVRRREFSFRMQIDEPDDSLPSKDPLIDDFVPWTAADMSPSTRLRCSGCENVILNNPRCADGSGDTSPAGWTWKDLPSGNWAEMMDFWHCHKPDPPEGHRHVEDPNAQTKGYGAANQVVATAGTVLVDVATFLVSEADCGGLKKVQQPTPEESAQKKEISLNCANCNASIGIEDAVAQGWRLFKTSLSASIHDPTTWETHPIETIVAAQLLELIERQSARRFVIHCGRPNGLLLWVFNPDFRYSSSSAEHTISSQRAMKVLFQEVGDVDTILNPARGSSLSLEEVRLPEYVYEAVERDLEARNEMLPASARAFREWKVGALHRSERM</sequence>
<reference evidence="2" key="1">
    <citation type="submission" date="2021-08" db="EMBL/GenBank/DDBJ databases">
        <title>Global Aspergillus fumigatus from environmental and clinical sources.</title>
        <authorList>
            <person name="Barber A."/>
            <person name="Sae-Ong T."/>
        </authorList>
    </citation>
    <scope>NUCLEOTIDE SEQUENCE</scope>
    <source>
        <strain evidence="2">NRZ-2016-071</strain>
    </source>
</reference>
<dbReference type="InterPro" id="IPR019193">
    <property type="entry name" value="UBQ-conj_enz_E2-bd_prot"/>
</dbReference>
<dbReference type="EMBL" id="JAIBSC010000017">
    <property type="protein sequence ID" value="KAH1908778.1"/>
    <property type="molecule type" value="Genomic_DNA"/>
</dbReference>
<gene>
    <name evidence="2" type="ORF">KXV57_002657</name>
</gene>
<dbReference type="PANTHER" id="PTHR35870:SF6">
    <property type="entry name" value="MGS207 PROTEIN"/>
    <property type="match status" value="1"/>
</dbReference>
<keyword evidence="1" id="KW-0560">Oxidoreductase</keyword>
<dbReference type="PANTHER" id="PTHR35870">
    <property type="entry name" value="PROTEIN, PUTATIVE (AFU_ORTHOLOGUE AFUA_5G03330)-RELATED"/>
    <property type="match status" value="1"/>
</dbReference>
<proteinExistence type="predicted"/>